<evidence type="ECO:0000256" key="1">
    <source>
        <dbReference type="SAM" id="Phobius"/>
    </source>
</evidence>
<dbReference type="EMBL" id="CP034562">
    <property type="protein sequence ID" value="AZQ63201.1"/>
    <property type="molecule type" value="Genomic_DNA"/>
</dbReference>
<feature type="transmembrane region" description="Helical" evidence="1">
    <location>
        <begin position="124"/>
        <end position="146"/>
    </location>
</feature>
<evidence type="ECO:0000313" key="3">
    <source>
        <dbReference type="Proteomes" id="UP000267268"/>
    </source>
</evidence>
<dbReference type="Proteomes" id="UP000267268">
    <property type="component" value="Chromosome 1"/>
</dbReference>
<proteinExistence type="predicted"/>
<reference evidence="2 3" key="1">
    <citation type="submission" date="2018-12" db="EMBL/GenBank/DDBJ databases">
        <title>Flammeovirga pectinis sp. nov., isolated from the gut of the Korean scallop, Patinopecten yessoensis.</title>
        <authorList>
            <person name="Bae J.-W."/>
            <person name="Jeong Y.-S."/>
            <person name="Kang W."/>
        </authorList>
    </citation>
    <scope>NUCLEOTIDE SEQUENCE [LARGE SCALE GENOMIC DNA]</scope>
    <source>
        <strain evidence="2 3">L12M1</strain>
    </source>
</reference>
<keyword evidence="1" id="KW-0812">Transmembrane</keyword>
<keyword evidence="1" id="KW-1133">Transmembrane helix</keyword>
<feature type="transmembrane region" description="Helical" evidence="1">
    <location>
        <begin position="71"/>
        <end position="87"/>
    </location>
</feature>
<gene>
    <name evidence="2" type="ORF">EI427_13410</name>
</gene>
<sequence length="285" mass="32901">MFEVTTNDKSKKELSKTHKVITSQKNKIPENLRPFALSIIYTLLIGSVSLLFNGILEIVFNQKSEPFSQSFYFSILFVVIASLILPYKSRVLENEDVVFEEDRIGGFQIERKAEVSVSKNNNKLFVYLAKVLTLILSIAFFMFFYVSGQSIEKFETLTIHNINIEGVDSVKIAIRISRNTRDSATPGKFKSFIEPEISKKGTYIYEEYTYGFPYKLLAPQRQRDAIEGKKYLEGKRAKIFVKWYGDEVSPKEIEGKLKEVFESENMDQLLIDSFGKVVKEENKRQ</sequence>
<dbReference type="OrthoDB" id="976722at2"/>
<protein>
    <submittedName>
        <fullName evidence="2">Uncharacterized protein</fullName>
    </submittedName>
</protein>
<dbReference type="KEGG" id="fll:EI427_13410"/>
<name>A0A3Q9FPV5_9BACT</name>
<keyword evidence="1" id="KW-0472">Membrane</keyword>
<keyword evidence="3" id="KW-1185">Reference proteome</keyword>
<dbReference type="AlphaFoldDB" id="A0A3Q9FPV5"/>
<dbReference type="RefSeq" id="WP_126615463.1">
    <property type="nucleotide sequence ID" value="NZ_CP034562.1"/>
</dbReference>
<organism evidence="2 3">
    <name type="scientific">Flammeovirga pectinis</name>
    <dbReference type="NCBI Taxonomy" id="2494373"/>
    <lineage>
        <taxon>Bacteria</taxon>
        <taxon>Pseudomonadati</taxon>
        <taxon>Bacteroidota</taxon>
        <taxon>Cytophagia</taxon>
        <taxon>Cytophagales</taxon>
        <taxon>Flammeovirgaceae</taxon>
        <taxon>Flammeovirga</taxon>
    </lineage>
</organism>
<feature type="transmembrane region" description="Helical" evidence="1">
    <location>
        <begin position="35"/>
        <end position="59"/>
    </location>
</feature>
<evidence type="ECO:0000313" key="2">
    <source>
        <dbReference type="EMBL" id="AZQ63201.1"/>
    </source>
</evidence>
<accession>A0A3Q9FPV5</accession>